<feature type="domain" description="N-acetyltransferase" evidence="4">
    <location>
        <begin position="9"/>
        <end position="173"/>
    </location>
</feature>
<keyword evidence="1 6" id="KW-0808">Transferase</keyword>
<reference evidence="5 8" key="2">
    <citation type="submission" date="2020-08" db="EMBL/GenBank/DDBJ databases">
        <title>Sequencing the genomes of 1000 actinobacteria strains.</title>
        <authorList>
            <person name="Klenk H.-P."/>
        </authorList>
    </citation>
    <scope>NUCLEOTIDE SEQUENCE [LARGE SCALE GENOMIC DNA]</scope>
    <source>
        <strain evidence="5 8">DSM 15626</strain>
    </source>
</reference>
<evidence type="ECO:0000256" key="2">
    <source>
        <dbReference type="ARBA" id="ARBA00023315"/>
    </source>
</evidence>
<dbReference type="InterPro" id="IPR051531">
    <property type="entry name" value="N-acetyltransferase"/>
</dbReference>
<evidence type="ECO:0000313" key="7">
    <source>
        <dbReference type="Proteomes" id="UP000534306"/>
    </source>
</evidence>
<keyword evidence="7" id="KW-1185">Reference proteome</keyword>
<evidence type="ECO:0000313" key="6">
    <source>
        <dbReference type="EMBL" id="NOL40837.1"/>
    </source>
</evidence>
<comment type="similarity">
    <text evidence="3">Belongs to the acetyltransferase family. RimJ subfamily.</text>
</comment>
<dbReference type="GO" id="GO:0008999">
    <property type="term" value="F:protein-N-terminal-alanine acetyltransferase activity"/>
    <property type="evidence" value="ECO:0007669"/>
    <property type="project" value="UniProtKB-EC"/>
</dbReference>
<dbReference type="InterPro" id="IPR000182">
    <property type="entry name" value="GNAT_dom"/>
</dbReference>
<dbReference type="PROSITE" id="PS51186">
    <property type="entry name" value="GNAT"/>
    <property type="match status" value="1"/>
</dbReference>
<dbReference type="EMBL" id="JACHKF010000001">
    <property type="protein sequence ID" value="MBB6569324.1"/>
    <property type="molecule type" value="Genomic_DNA"/>
</dbReference>
<dbReference type="PANTHER" id="PTHR43792:SF8">
    <property type="entry name" value="[RIBOSOMAL PROTEIN US5]-ALANINE N-ACETYLTRANSFERASE"/>
    <property type="match status" value="1"/>
</dbReference>
<evidence type="ECO:0000313" key="5">
    <source>
        <dbReference type="EMBL" id="MBB6569324.1"/>
    </source>
</evidence>
<evidence type="ECO:0000256" key="1">
    <source>
        <dbReference type="ARBA" id="ARBA00022679"/>
    </source>
</evidence>
<organism evidence="6 7">
    <name type="scientific">Kribbella sandramycini</name>
    <dbReference type="NCBI Taxonomy" id="60450"/>
    <lineage>
        <taxon>Bacteria</taxon>
        <taxon>Bacillati</taxon>
        <taxon>Actinomycetota</taxon>
        <taxon>Actinomycetes</taxon>
        <taxon>Propionibacteriales</taxon>
        <taxon>Kribbellaceae</taxon>
        <taxon>Kribbella</taxon>
    </lineage>
</organism>
<dbReference type="RefSeq" id="WP_171673312.1">
    <property type="nucleotide sequence ID" value="NZ_BAAAGT010000002.1"/>
</dbReference>
<dbReference type="GO" id="GO:0005737">
    <property type="term" value="C:cytoplasm"/>
    <property type="evidence" value="ECO:0007669"/>
    <property type="project" value="TreeGrafter"/>
</dbReference>
<accession>A0A7Y4KY63</accession>
<dbReference type="InterPro" id="IPR016181">
    <property type="entry name" value="Acyl_CoA_acyltransferase"/>
</dbReference>
<evidence type="ECO:0000256" key="3">
    <source>
        <dbReference type="ARBA" id="ARBA00038502"/>
    </source>
</evidence>
<dbReference type="AlphaFoldDB" id="A0A7Y4KY63"/>
<dbReference type="Gene3D" id="3.40.630.30">
    <property type="match status" value="1"/>
</dbReference>
<gene>
    <name evidence="5" type="ORF">HNR71_004961</name>
    <name evidence="6" type="ORF">HPO96_11325</name>
</gene>
<dbReference type="Pfam" id="PF13302">
    <property type="entry name" value="Acetyltransf_3"/>
    <property type="match status" value="1"/>
</dbReference>
<comment type="caution">
    <text evidence="6">The sequence shown here is derived from an EMBL/GenBank/DDBJ whole genome shotgun (WGS) entry which is preliminary data.</text>
</comment>
<proteinExistence type="inferred from homology"/>
<dbReference type="Proteomes" id="UP000553957">
    <property type="component" value="Unassembled WGS sequence"/>
</dbReference>
<reference evidence="6 7" key="1">
    <citation type="submission" date="2020-05" db="EMBL/GenBank/DDBJ databases">
        <title>Genome sequence of Kribbella sandramycini ATCC 39419.</title>
        <authorList>
            <person name="Maclea K.S."/>
            <person name="Fair J.L."/>
        </authorList>
    </citation>
    <scope>NUCLEOTIDE SEQUENCE [LARGE SCALE GENOMIC DNA]</scope>
    <source>
        <strain evidence="6 7">ATCC 39419</strain>
    </source>
</reference>
<sequence length="181" mass="20150">MTLQLAPDIELRHFTPDDGPELADAYLRCGRHLARWEPDRPAAWLTGEYQRDRIVAMQERYDEGRGGTWMLADGPRVAGLIGLNDVIGGCLRSADLGYWLSVEYVGRGLMTAAVEAVAKIAETEFKLHRLAASAQVANTASQTVLRRTGFQQIGTAPEYLYIGGGWQDSHLFQRVLHNRPL</sequence>
<dbReference type="EC" id="2.3.1.267" evidence="5"/>
<dbReference type="PANTHER" id="PTHR43792">
    <property type="entry name" value="GNAT FAMILY, PUTATIVE (AFU_ORTHOLOGUE AFUA_3G00765)-RELATED-RELATED"/>
    <property type="match status" value="1"/>
</dbReference>
<evidence type="ECO:0000313" key="8">
    <source>
        <dbReference type="Proteomes" id="UP000553957"/>
    </source>
</evidence>
<protein>
    <submittedName>
        <fullName evidence="6">GNAT family N-acetyltransferase</fullName>
    </submittedName>
    <submittedName>
        <fullName evidence="5">Ribosomal-protein-alanine N-acetyltransferase</fullName>
        <ecNumber evidence="5">2.3.1.267</ecNumber>
    </submittedName>
</protein>
<dbReference type="Proteomes" id="UP000534306">
    <property type="component" value="Unassembled WGS sequence"/>
</dbReference>
<dbReference type="SUPFAM" id="SSF55729">
    <property type="entry name" value="Acyl-CoA N-acyltransferases (Nat)"/>
    <property type="match status" value="1"/>
</dbReference>
<dbReference type="EMBL" id="JABJRC010000002">
    <property type="protein sequence ID" value="NOL40837.1"/>
    <property type="molecule type" value="Genomic_DNA"/>
</dbReference>
<name>A0A7Y4KY63_9ACTN</name>
<evidence type="ECO:0000259" key="4">
    <source>
        <dbReference type="PROSITE" id="PS51186"/>
    </source>
</evidence>
<keyword evidence="2 5" id="KW-0012">Acyltransferase</keyword>